<protein>
    <submittedName>
        <fullName evidence="2">Alkyl hydroperoxide reductase AhpD</fullName>
    </submittedName>
</protein>
<dbReference type="OrthoDB" id="9808310at2"/>
<dbReference type="Proteomes" id="UP000436822">
    <property type="component" value="Unassembled WGS sequence"/>
</dbReference>
<gene>
    <name evidence="2" type="ORF">KIN_27900</name>
</gene>
<dbReference type="RefSeq" id="WP_159808107.1">
    <property type="nucleotide sequence ID" value="NZ_BLJE01000003.1"/>
</dbReference>
<dbReference type="GO" id="GO:0051920">
    <property type="term" value="F:peroxiredoxin activity"/>
    <property type="evidence" value="ECO:0007669"/>
    <property type="project" value="InterPro"/>
</dbReference>
<dbReference type="SUPFAM" id="SSF69118">
    <property type="entry name" value="AhpD-like"/>
    <property type="match status" value="1"/>
</dbReference>
<keyword evidence="3" id="KW-1185">Reference proteome</keyword>
<dbReference type="Gene3D" id="1.20.1290.10">
    <property type="entry name" value="AhpD-like"/>
    <property type="match status" value="1"/>
</dbReference>
<feature type="domain" description="Carboxymuconolactone decarboxylase-like" evidence="1">
    <location>
        <begin position="49"/>
        <end position="119"/>
    </location>
</feature>
<dbReference type="InterPro" id="IPR003779">
    <property type="entry name" value="CMD-like"/>
</dbReference>
<dbReference type="Pfam" id="PF02627">
    <property type="entry name" value="CMD"/>
    <property type="match status" value="1"/>
</dbReference>
<evidence type="ECO:0000259" key="1">
    <source>
        <dbReference type="Pfam" id="PF02627"/>
    </source>
</evidence>
<name>A0A6N6JHJ0_9RHOB</name>
<dbReference type="AlphaFoldDB" id="A0A6N6JHJ0"/>
<organism evidence="2 3">
    <name type="scientific">Litoreibacter roseus</name>
    <dbReference type="NCBI Taxonomy" id="2601869"/>
    <lineage>
        <taxon>Bacteria</taxon>
        <taxon>Pseudomonadati</taxon>
        <taxon>Pseudomonadota</taxon>
        <taxon>Alphaproteobacteria</taxon>
        <taxon>Rhodobacterales</taxon>
        <taxon>Roseobacteraceae</taxon>
        <taxon>Litoreibacter</taxon>
    </lineage>
</organism>
<dbReference type="InterPro" id="IPR029032">
    <property type="entry name" value="AhpD-like"/>
</dbReference>
<comment type="caution">
    <text evidence="2">The sequence shown here is derived from an EMBL/GenBank/DDBJ whole genome shotgun (WGS) entry which is preliminary data.</text>
</comment>
<evidence type="ECO:0000313" key="2">
    <source>
        <dbReference type="EMBL" id="GFE65716.1"/>
    </source>
</evidence>
<evidence type="ECO:0000313" key="3">
    <source>
        <dbReference type="Proteomes" id="UP000436822"/>
    </source>
</evidence>
<sequence>MTRIAEVAPEHATGAVSETYAAIARTLGRVPNMARVMGTQPIYLDIYMMMRAKIAEGRLDARIREAIAVTISAENGCDYCEAAHATTAIRAFDTPGDEVDAWRCATSSDPALAPVLALARRLNETRGALEDGDLEAARAAGLSDADIIEVLGVVVMNIATNYLNRLARTDLDFPSPQDVVK</sequence>
<reference evidence="2 3" key="1">
    <citation type="submission" date="2019-12" db="EMBL/GenBank/DDBJ databases">
        <title>Litoreibacter badius sp. nov., a novel bacteriochlorophyll a-containing bacterium in the genus Litoreibacter.</title>
        <authorList>
            <person name="Kanamuro M."/>
            <person name="Takabe Y."/>
            <person name="Mori K."/>
            <person name="Takaichi S."/>
            <person name="Hanada S."/>
        </authorList>
    </citation>
    <scope>NUCLEOTIDE SEQUENCE [LARGE SCALE GENOMIC DNA]</scope>
    <source>
        <strain evidence="2 3">K6</strain>
    </source>
</reference>
<dbReference type="PANTHER" id="PTHR35446:SF3">
    <property type="entry name" value="CMD DOMAIN-CONTAINING PROTEIN"/>
    <property type="match status" value="1"/>
</dbReference>
<proteinExistence type="predicted"/>
<dbReference type="PANTHER" id="PTHR35446">
    <property type="entry name" value="SI:CH211-175M2.5"/>
    <property type="match status" value="1"/>
</dbReference>
<accession>A0A6N6JHJ0</accession>
<dbReference type="EMBL" id="BLJE01000003">
    <property type="protein sequence ID" value="GFE65716.1"/>
    <property type="molecule type" value="Genomic_DNA"/>
</dbReference>